<dbReference type="SUPFAM" id="SSF82708">
    <property type="entry name" value="R3H domain"/>
    <property type="match status" value="1"/>
</dbReference>
<feature type="compositionally biased region" description="Gly residues" evidence="2">
    <location>
        <begin position="220"/>
        <end position="231"/>
    </location>
</feature>
<feature type="region of interest" description="Disordered" evidence="2">
    <location>
        <begin position="211"/>
        <end position="245"/>
    </location>
</feature>
<dbReference type="InterPro" id="IPR024771">
    <property type="entry name" value="SUZ"/>
</dbReference>
<feature type="domain" description="R3H" evidence="3">
    <location>
        <begin position="108"/>
        <end position="172"/>
    </location>
</feature>
<evidence type="ECO:0000256" key="2">
    <source>
        <dbReference type="SAM" id="MobiDB-lite"/>
    </source>
</evidence>
<dbReference type="InterPro" id="IPR001374">
    <property type="entry name" value="R3H_dom"/>
</dbReference>
<evidence type="ECO:0008006" key="7">
    <source>
        <dbReference type="Google" id="ProtNLM"/>
    </source>
</evidence>
<dbReference type="PROSITE" id="PS51061">
    <property type="entry name" value="R3H"/>
    <property type="match status" value="1"/>
</dbReference>
<dbReference type="OrthoDB" id="278430at2759"/>
<sequence>MVLSVMAEMEDAGVVVVVQQQQQRKGVVLEDESGAPESWEMVDLEENMKKLLASSQVSQASAQVEPSCESNGGGGVLPFRADSSLEGARGPDQVDGFLKEALQNPRDRLTILRLEQEVERFIRNPSLQVLEFQPMPSSYLRLAAHRVAQHYYLQSMVVDGGSAEGTRIVARKTGETRFPSLRLVDIPVAPVAGEQEEKAVMVPVVPTKVAIKQRPSKGGRNNGLGPGGNGGKLNPSKSVEERKEEYNKARARIFCNELTGKGGEDESESENGFSVASFVPDAPRRQESLKEESILTERELHPKSASVSPPKRSSVSPPSDIKSKEDKEKDLPTRGKLVSSNSLGSNGNGGSRVAIFRDREKDRRDPDYDRSTARYAQRFDPGFGVSMGPYGGQALYAPVVNYNTEFPQLGVPSRGQLHMEPPPPQSLAPQHLRAPWVPPVNAMGYRASESMMGPYNPAQMAPMAMYMRAPQYAYPGHAMNYMQHPDQFQQSQPHSQQQPDASVNQARRR</sequence>
<feature type="domain" description="SUZ" evidence="4">
    <location>
        <begin position="177"/>
        <end position="258"/>
    </location>
</feature>
<dbReference type="PROSITE" id="PS51673">
    <property type="entry name" value="SUZ"/>
    <property type="match status" value="1"/>
</dbReference>
<protein>
    <recommendedName>
        <fullName evidence="7">R3H domain-containing protein 2</fullName>
    </recommendedName>
</protein>
<keyword evidence="1" id="KW-0597">Phosphoprotein</keyword>
<reference evidence="5" key="1">
    <citation type="submission" date="2020-06" db="EMBL/GenBank/DDBJ databases">
        <title>WGS assembly of Ceratodon purpureus strain R40.</title>
        <authorList>
            <person name="Carey S.B."/>
            <person name="Jenkins J."/>
            <person name="Shu S."/>
            <person name="Lovell J.T."/>
            <person name="Sreedasyam A."/>
            <person name="Maumus F."/>
            <person name="Tiley G.P."/>
            <person name="Fernandez-Pozo N."/>
            <person name="Barry K."/>
            <person name="Chen C."/>
            <person name="Wang M."/>
            <person name="Lipzen A."/>
            <person name="Daum C."/>
            <person name="Saski C.A."/>
            <person name="Payton A.C."/>
            <person name="Mcbreen J.C."/>
            <person name="Conrad R.E."/>
            <person name="Kollar L.M."/>
            <person name="Olsson S."/>
            <person name="Huttunen S."/>
            <person name="Landis J.B."/>
            <person name="Wickett N.J."/>
            <person name="Johnson M.G."/>
            <person name="Rensing S.A."/>
            <person name="Grimwood J."/>
            <person name="Schmutz J."/>
            <person name="Mcdaniel S.F."/>
        </authorList>
    </citation>
    <scope>NUCLEOTIDE SEQUENCE</scope>
    <source>
        <strain evidence="5">R40</strain>
    </source>
</reference>
<dbReference type="AlphaFoldDB" id="A0A8T0H9E0"/>
<feature type="compositionally biased region" description="Basic and acidic residues" evidence="2">
    <location>
        <begin position="321"/>
        <end position="333"/>
    </location>
</feature>
<dbReference type="PANTHER" id="PTHR15672:SF8">
    <property type="entry name" value="PROTEIN ENCORE"/>
    <property type="match status" value="1"/>
</dbReference>
<feature type="compositionally biased region" description="Basic and acidic residues" evidence="2">
    <location>
        <begin position="282"/>
        <end position="302"/>
    </location>
</feature>
<dbReference type="InterPro" id="IPR051937">
    <property type="entry name" value="R3H_domain_containing"/>
</dbReference>
<feature type="compositionally biased region" description="Low complexity" evidence="2">
    <location>
        <begin position="484"/>
        <end position="500"/>
    </location>
</feature>
<evidence type="ECO:0000259" key="4">
    <source>
        <dbReference type="PROSITE" id="PS51673"/>
    </source>
</evidence>
<organism evidence="5 6">
    <name type="scientific">Ceratodon purpureus</name>
    <name type="common">Fire moss</name>
    <name type="synonym">Dicranum purpureum</name>
    <dbReference type="NCBI Taxonomy" id="3225"/>
    <lineage>
        <taxon>Eukaryota</taxon>
        <taxon>Viridiplantae</taxon>
        <taxon>Streptophyta</taxon>
        <taxon>Embryophyta</taxon>
        <taxon>Bryophyta</taxon>
        <taxon>Bryophytina</taxon>
        <taxon>Bryopsida</taxon>
        <taxon>Dicranidae</taxon>
        <taxon>Pseudoditrichales</taxon>
        <taxon>Ditrichaceae</taxon>
        <taxon>Ceratodon</taxon>
    </lineage>
</organism>
<gene>
    <name evidence="5" type="ORF">KC19_7G008800</name>
</gene>
<dbReference type="InterPro" id="IPR036867">
    <property type="entry name" value="R3H_dom_sf"/>
</dbReference>
<evidence type="ECO:0000259" key="3">
    <source>
        <dbReference type="PROSITE" id="PS51061"/>
    </source>
</evidence>
<feature type="region of interest" description="Disordered" evidence="2">
    <location>
        <begin position="484"/>
        <end position="509"/>
    </location>
</feature>
<dbReference type="CDD" id="cd02642">
    <property type="entry name" value="R3H_encore_like"/>
    <property type="match status" value="1"/>
</dbReference>
<dbReference type="Pfam" id="PF01424">
    <property type="entry name" value="R3H"/>
    <property type="match status" value="1"/>
</dbReference>
<evidence type="ECO:0000256" key="1">
    <source>
        <dbReference type="ARBA" id="ARBA00022553"/>
    </source>
</evidence>
<dbReference type="Gene3D" id="3.30.1370.50">
    <property type="entry name" value="R3H-like domain"/>
    <property type="match status" value="1"/>
</dbReference>
<proteinExistence type="predicted"/>
<dbReference type="Pfam" id="PF12752">
    <property type="entry name" value="SUZ"/>
    <property type="match status" value="1"/>
</dbReference>
<evidence type="ECO:0000313" key="6">
    <source>
        <dbReference type="Proteomes" id="UP000822688"/>
    </source>
</evidence>
<dbReference type="EMBL" id="CM026428">
    <property type="protein sequence ID" value="KAG0565702.1"/>
    <property type="molecule type" value="Genomic_DNA"/>
</dbReference>
<feature type="region of interest" description="Disordered" evidence="2">
    <location>
        <begin position="259"/>
        <end position="372"/>
    </location>
</feature>
<name>A0A8T0H9E0_CERPU</name>
<evidence type="ECO:0000313" key="5">
    <source>
        <dbReference type="EMBL" id="KAG0565702.1"/>
    </source>
</evidence>
<feature type="compositionally biased region" description="Basic and acidic residues" evidence="2">
    <location>
        <begin position="355"/>
        <end position="372"/>
    </location>
</feature>
<comment type="caution">
    <text evidence="5">The sequence shown here is derived from an EMBL/GenBank/DDBJ whole genome shotgun (WGS) entry which is preliminary data.</text>
</comment>
<accession>A0A8T0H9E0</accession>
<dbReference type="PANTHER" id="PTHR15672">
    <property type="entry name" value="CAMP-REGULATED PHOSPHOPROTEIN 21 RELATED R3H DOMAIN CONTAINING PROTEIN"/>
    <property type="match status" value="1"/>
</dbReference>
<dbReference type="Proteomes" id="UP000822688">
    <property type="component" value="Chromosome 7"/>
</dbReference>
<dbReference type="GO" id="GO:0003676">
    <property type="term" value="F:nucleic acid binding"/>
    <property type="evidence" value="ECO:0007669"/>
    <property type="project" value="UniProtKB-UniRule"/>
</dbReference>
<keyword evidence="6" id="KW-1185">Reference proteome</keyword>
<dbReference type="SMART" id="SM00393">
    <property type="entry name" value="R3H"/>
    <property type="match status" value="1"/>
</dbReference>
<feature type="compositionally biased region" description="Low complexity" evidence="2">
    <location>
        <begin position="303"/>
        <end position="320"/>
    </location>
</feature>